<feature type="compositionally biased region" description="Polar residues" evidence="5">
    <location>
        <begin position="178"/>
        <end position="190"/>
    </location>
</feature>
<dbReference type="PANTHER" id="PTHR11071:SF552">
    <property type="entry name" value="PEPTIDYL-PROLYL CIS-TRANS ISOMERASE CYP26-1"/>
    <property type="match status" value="1"/>
</dbReference>
<accession>A0ABD3PTM2</accession>
<dbReference type="InterPro" id="IPR002130">
    <property type="entry name" value="Cyclophilin-type_PPIase_dom"/>
</dbReference>
<dbReference type="EC" id="5.2.1.8" evidence="2"/>
<feature type="compositionally biased region" description="Polar residues" evidence="5">
    <location>
        <begin position="61"/>
        <end position="75"/>
    </location>
</feature>
<feature type="region of interest" description="Disordered" evidence="5">
    <location>
        <begin position="21"/>
        <end position="103"/>
    </location>
</feature>
<keyword evidence="8" id="KW-1185">Reference proteome</keyword>
<evidence type="ECO:0000256" key="1">
    <source>
        <dbReference type="ARBA" id="ARBA00000971"/>
    </source>
</evidence>
<dbReference type="PRINTS" id="PR00153">
    <property type="entry name" value="CSAPPISMRASE"/>
</dbReference>
<dbReference type="PANTHER" id="PTHR11071">
    <property type="entry name" value="PEPTIDYL-PROLYL CIS-TRANS ISOMERASE"/>
    <property type="match status" value="1"/>
</dbReference>
<dbReference type="EMBL" id="JALLPJ020000466">
    <property type="protein sequence ID" value="KAL3791375.1"/>
    <property type="molecule type" value="Genomic_DNA"/>
</dbReference>
<dbReference type="AlphaFoldDB" id="A0ABD3PTM2"/>
<dbReference type="Pfam" id="PF00160">
    <property type="entry name" value="Pro_isomerase"/>
    <property type="match status" value="1"/>
</dbReference>
<feature type="compositionally biased region" description="Polar residues" evidence="5">
    <location>
        <begin position="238"/>
        <end position="258"/>
    </location>
</feature>
<comment type="caution">
    <text evidence="7">The sequence shown here is derived from an EMBL/GenBank/DDBJ whole genome shotgun (WGS) entry which is preliminary data.</text>
</comment>
<organism evidence="7 8">
    <name type="scientific">Cyclotella atomus</name>
    <dbReference type="NCBI Taxonomy" id="382360"/>
    <lineage>
        <taxon>Eukaryota</taxon>
        <taxon>Sar</taxon>
        <taxon>Stramenopiles</taxon>
        <taxon>Ochrophyta</taxon>
        <taxon>Bacillariophyta</taxon>
        <taxon>Coscinodiscophyceae</taxon>
        <taxon>Thalassiosirophycidae</taxon>
        <taxon>Stephanodiscales</taxon>
        <taxon>Stephanodiscaceae</taxon>
        <taxon>Cyclotella</taxon>
    </lineage>
</organism>
<evidence type="ECO:0000256" key="2">
    <source>
        <dbReference type="ARBA" id="ARBA00013194"/>
    </source>
</evidence>
<evidence type="ECO:0000256" key="3">
    <source>
        <dbReference type="ARBA" id="ARBA00023110"/>
    </source>
</evidence>
<dbReference type="Proteomes" id="UP001530400">
    <property type="component" value="Unassembled WGS sequence"/>
</dbReference>
<proteinExistence type="predicted"/>
<evidence type="ECO:0000313" key="8">
    <source>
        <dbReference type="Proteomes" id="UP001530400"/>
    </source>
</evidence>
<dbReference type="PROSITE" id="PS50072">
    <property type="entry name" value="CSA_PPIASE_2"/>
    <property type="match status" value="1"/>
</dbReference>
<evidence type="ECO:0000256" key="4">
    <source>
        <dbReference type="ARBA" id="ARBA00023235"/>
    </source>
</evidence>
<dbReference type="InterPro" id="IPR029000">
    <property type="entry name" value="Cyclophilin-like_dom_sf"/>
</dbReference>
<protein>
    <recommendedName>
        <fullName evidence="2">peptidylprolyl isomerase</fullName>
        <ecNumber evidence="2">5.2.1.8</ecNumber>
    </recommendedName>
</protein>
<evidence type="ECO:0000256" key="5">
    <source>
        <dbReference type="SAM" id="MobiDB-lite"/>
    </source>
</evidence>
<dbReference type="GO" id="GO:0003755">
    <property type="term" value="F:peptidyl-prolyl cis-trans isomerase activity"/>
    <property type="evidence" value="ECO:0007669"/>
    <property type="project" value="UniProtKB-KW"/>
</dbReference>
<evidence type="ECO:0000259" key="6">
    <source>
        <dbReference type="PROSITE" id="PS50072"/>
    </source>
</evidence>
<feature type="region of interest" description="Disordered" evidence="5">
    <location>
        <begin position="166"/>
        <end position="191"/>
    </location>
</feature>
<comment type="catalytic activity">
    <reaction evidence="1">
        <text>[protein]-peptidylproline (omega=180) = [protein]-peptidylproline (omega=0)</text>
        <dbReference type="Rhea" id="RHEA:16237"/>
        <dbReference type="Rhea" id="RHEA-COMP:10747"/>
        <dbReference type="Rhea" id="RHEA-COMP:10748"/>
        <dbReference type="ChEBI" id="CHEBI:83833"/>
        <dbReference type="ChEBI" id="CHEBI:83834"/>
        <dbReference type="EC" id="5.2.1.8"/>
    </reaction>
</comment>
<sequence>MASPAPPEQYRCSLQHIQSARSKWETHRRRMQVEREERERQQHAESGKTLSKIIINGGGDANSTAPPSTSRTIISLSKKSNNKNSSKNKDRPKSTNPFASLSLKPSIESTTAVSNLFNLSKGGSEEKDECTNLKAEPNPFASLSLGDASANTKQFAFSSFDPSTKKLHEDGATAPASEKSSPFASLSFRGSSGAVEPNKATAINPFSAFSTNPSSSAAPTPFSFPSAMNDNAITSSALSTSAEKTSTKAPSNPFTSSFGGFGAPSKTANPSPFSFTPSNSSGGIFGNNAATTVNTFGSSVFGTSTGSSPFSFSAPKSGGSNNETPFGIAKTTFDKDSIDYKAKLTKFYEEYNPEKISTVDSTLEKYKLREKELFAKLYQKYGLSPDGKPLPNIAEPSGSGPKVFMDLSVGGKEVGRIVMQLYADKVPLAAENFRALCTGSTTDENGAVTTLQKTFAGNIFHRVVPDFVLQGGDITKMDGTGGRSIYPASNAKYKTDAWGKFPDEHFMKHSKKGLLSMANNGPNANGSQFFITLKAAPFLDGKHVVFGELLEPSDGKDEEGEGMKVIDRIMAVVDVDPKNHRPNNSTKVVIERCGEVTC</sequence>
<keyword evidence="4" id="KW-0413">Isomerase</keyword>
<dbReference type="Gene3D" id="2.40.100.10">
    <property type="entry name" value="Cyclophilin-like"/>
    <property type="match status" value="1"/>
</dbReference>
<dbReference type="PROSITE" id="PS00170">
    <property type="entry name" value="CSA_PPIASE_1"/>
    <property type="match status" value="1"/>
</dbReference>
<feature type="compositionally biased region" description="Basic and acidic residues" evidence="5">
    <location>
        <begin position="31"/>
        <end position="46"/>
    </location>
</feature>
<dbReference type="InterPro" id="IPR020892">
    <property type="entry name" value="Cyclophilin-type_PPIase_CS"/>
</dbReference>
<feature type="region of interest" description="Disordered" evidence="5">
    <location>
        <begin position="238"/>
        <end position="261"/>
    </location>
</feature>
<dbReference type="FunFam" id="2.40.100.10:FF:000025">
    <property type="entry name" value="Peptidyl-prolyl cis-trans isomerase CYP19-2"/>
    <property type="match status" value="1"/>
</dbReference>
<reference evidence="7 8" key="1">
    <citation type="submission" date="2024-10" db="EMBL/GenBank/DDBJ databases">
        <title>Updated reference genomes for cyclostephanoid diatoms.</title>
        <authorList>
            <person name="Roberts W.R."/>
            <person name="Alverson A.J."/>
        </authorList>
    </citation>
    <scope>NUCLEOTIDE SEQUENCE [LARGE SCALE GENOMIC DNA]</scope>
    <source>
        <strain evidence="7 8">AJA010-31</strain>
    </source>
</reference>
<gene>
    <name evidence="7" type="ORF">ACHAWO_004999</name>
</gene>
<name>A0ABD3PTM2_9STRA</name>
<feature type="domain" description="PPIase cyclophilin-type" evidence="6">
    <location>
        <begin position="404"/>
        <end position="595"/>
    </location>
</feature>
<keyword evidence="3" id="KW-0697">Rotamase</keyword>
<evidence type="ECO:0000313" key="7">
    <source>
        <dbReference type="EMBL" id="KAL3791375.1"/>
    </source>
</evidence>
<dbReference type="SUPFAM" id="SSF50891">
    <property type="entry name" value="Cyclophilin-like"/>
    <property type="match status" value="1"/>
</dbReference>